<dbReference type="InterPro" id="IPR011042">
    <property type="entry name" value="6-blade_b-propeller_TolB-like"/>
</dbReference>
<feature type="region of interest" description="Disordered" evidence="3">
    <location>
        <begin position="1"/>
        <end position="132"/>
    </location>
</feature>
<evidence type="ECO:0000313" key="4">
    <source>
        <dbReference type="Proteomes" id="UP000001554"/>
    </source>
</evidence>
<feature type="compositionally biased region" description="Polar residues" evidence="3">
    <location>
        <begin position="114"/>
        <end position="126"/>
    </location>
</feature>
<evidence type="ECO:0000256" key="1">
    <source>
        <dbReference type="ARBA" id="ARBA00022737"/>
    </source>
</evidence>
<keyword evidence="4" id="KW-1185">Reference proteome</keyword>
<feature type="compositionally biased region" description="Low complexity" evidence="3">
    <location>
        <begin position="95"/>
        <end position="113"/>
    </location>
</feature>
<dbReference type="Proteomes" id="UP000001554">
    <property type="component" value="Chromosome 2"/>
</dbReference>
<evidence type="ECO:0000256" key="2">
    <source>
        <dbReference type="PROSITE-ProRule" id="PRU00504"/>
    </source>
</evidence>
<sequence length="400" mass="42828">MAATTGHPGNSSGNHDNRVGHLDNKYHHPDNRSDHLDNRSDHPDNRSDHHDNRFGHHDNRSDPHDSSSEGTTTADRDLFFKVLPEPPKWSGDDQPATTSPPASPSSHGASLPPTTTSPLISNNPQESDIPERIVFGGKGASPGNFSGPSGMAVSADNEIVVADVHNRRVQVFSTEGVFLRLFPAALPGTVSGTDGQLMYPTEVDIDQQGHVWVVGVVKFPSMASAVSVVDYQDGLPVAMFDVKRDASYPKIAVDRRSGKIIVEAASEILMFQPDGSFDRSFKPGDSGILYITTDLWGNIVMTDLSTSVKIYNQAGHLILTFATNGKPLGVSTASRGYIIVGDLVGGRVEVFTGAGEFVRTAADVTNPWAIAVGPAGDLVVTNTIDNVVTIFPRRIVFLVG</sequence>
<organism evidence="4 5">
    <name type="scientific">Branchiostoma floridae</name>
    <name type="common">Florida lancelet</name>
    <name type="synonym">Amphioxus</name>
    <dbReference type="NCBI Taxonomy" id="7739"/>
    <lineage>
        <taxon>Eukaryota</taxon>
        <taxon>Metazoa</taxon>
        <taxon>Chordata</taxon>
        <taxon>Cephalochordata</taxon>
        <taxon>Leptocardii</taxon>
        <taxon>Amphioxiformes</taxon>
        <taxon>Branchiostomatidae</taxon>
        <taxon>Branchiostoma</taxon>
    </lineage>
</organism>
<proteinExistence type="predicted"/>
<protein>
    <submittedName>
        <fullName evidence="5">Tripartite motif-containing protein 3-like</fullName>
    </submittedName>
</protein>
<dbReference type="InterPro" id="IPR001258">
    <property type="entry name" value="NHL_repeat"/>
</dbReference>
<dbReference type="CDD" id="cd05819">
    <property type="entry name" value="NHL"/>
    <property type="match status" value="1"/>
</dbReference>
<dbReference type="GeneID" id="118403269"/>
<keyword evidence="1" id="KW-0677">Repeat</keyword>
<dbReference type="KEGG" id="bfo:118403269"/>
<accession>A0A9J7HGE5</accession>
<dbReference type="Pfam" id="PF01436">
    <property type="entry name" value="NHL"/>
    <property type="match status" value="1"/>
</dbReference>
<dbReference type="Gene3D" id="2.120.10.30">
    <property type="entry name" value="TolB, C-terminal domain"/>
    <property type="match status" value="1"/>
</dbReference>
<dbReference type="SUPFAM" id="SSF101898">
    <property type="entry name" value="NHL repeat"/>
    <property type="match status" value="1"/>
</dbReference>
<feature type="repeat" description="NHL" evidence="2">
    <location>
        <begin position="134"/>
        <end position="175"/>
    </location>
</feature>
<dbReference type="RefSeq" id="XP_035657780.1">
    <property type="nucleotide sequence ID" value="XM_035801887.1"/>
</dbReference>
<reference evidence="4" key="1">
    <citation type="journal article" date="2020" name="Nat. Ecol. Evol.">
        <title>Deeply conserved synteny resolves early events in vertebrate evolution.</title>
        <authorList>
            <person name="Simakov O."/>
            <person name="Marletaz F."/>
            <person name="Yue J.X."/>
            <person name="O'Connell B."/>
            <person name="Jenkins J."/>
            <person name="Brandt A."/>
            <person name="Calef R."/>
            <person name="Tung C.H."/>
            <person name="Huang T.K."/>
            <person name="Schmutz J."/>
            <person name="Satoh N."/>
            <person name="Yu J.K."/>
            <person name="Putnam N.H."/>
            <person name="Green R.E."/>
            <person name="Rokhsar D.S."/>
        </authorList>
    </citation>
    <scope>NUCLEOTIDE SEQUENCE [LARGE SCALE GENOMIC DNA]</scope>
    <source>
        <strain evidence="4">S238N-H82</strain>
    </source>
</reference>
<dbReference type="OrthoDB" id="342730at2759"/>
<dbReference type="PROSITE" id="PS51125">
    <property type="entry name" value="NHL"/>
    <property type="match status" value="1"/>
</dbReference>
<evidence type="ECO:0000256" key="3">
    <source>
        <dbReference type="SAM" id="MobiDB-lite"/>
    </source>
</evidence>
<name>A0A9J7HGE5_BRAFL</name>
<feature type="compositionally biased region" description="Basic and acidic residues" evidence="3">
    <location>
        <begin position="15"/>
        <end position="67"/>
    </location>
</feature>
<dbReference type="AlphaFoldDB" id="A0A9J7HGE5"/>
<gene>
    <name evidence="5" type="primary">LOC118403269</name>
</gene>
<evidence type="ECO:0000313" key="5">
    <source>
        <dbReference type="RefSeq" id="XP_035657780.1"/>
    </source>
</evidence>
<reference evidence="5" key="2">
    <citation type="submission" date="2025-08" db="UniProtKB">
        <authorList>
            <consortium name="RefSeq"/>
        </authorList>
    </citation>
    <scope>IDENTIFICATION</scope>
    <source>
        <strain evidence="5">S238N-H82</strain>
        <tissue evidence="5">Testes</tissue>
    </source>
</reference>
<dbReference type="PANTHER" id="PTHR24104">
    <property type="entry name" value="E3 UBIQUITIN-PROTEIN LIGASE NHLRC1-RELATED"/>
    <property type="match status" value="1"/>
</dbReference>
<dbReference type="InterPro" id="IPR050952">
    <property type="entry name" value="TRIM-NHL_E3_ligases"/>
</dbReference>
<dbReference type="PANTHER" id="PTHR24104:SF50">
    <property type="entry name" value="SMP-30_GLUCONOLACTONASE_LRE-LIKE REGION DOMAIN-CONTAINING PROTEIN"/>
    <property type="match status" value="1"/>
</dbReference>